<keyword evidence="3 8" id="KW-0812">Transmembrane</keyword>
<proteinExistence type="inferred from homology"/>
<reference evidence="9 10" key="1">
    <citation type="journal article" date="2015" name="Genome Announc.">
        <title>Expanding the biotechnology potential of lactobacilli through comparative genomics of 213 strains and associated genera.</title>
        <authorList>
            <person name="Sun Z."/>
            <person name="Harris H.M."/>
            <person name="McCann A."/>
            <person name="Guo C."/>
            <person name="Argimon S."/>
            <person name="Zhang W."/>
            <person name="Yang X."/>
            <person name="Jeffery I.B."/>
            <person name="Cooney J.C."/>
            <person name="Kagawa T.F."/>
            <person name="Liu W."/>
            <person name="Song Y."/>
            <person name="Salvetti E."/>
            <person name="Wrobel A."/>
            <person name="Rasinkangas P."/>
            <person name="Parkhill J."/>
            <person name="Rea M.C."/>
            <person name="O'Sullivan O."/>
            <person name="Ritari J."/>
            <person name="Douillard F.P."/>
            <person name="Paul Ross R."/>
            <person name="Yang R."/>
            <person name="Briner A.E."/>
            <person name="Felis G.E."/>
            <person name="de Vos W.M."/>
            <person name="Barrangou R."/>
            <person name="Klaenhammer T.R."/>
            <person name="Caufield P.W."/>
            <person name="Cui Y."/>
            <person name="Zhang H."/>
            <person name="O'Toole P.W."/>
        </authorList>
    </citation>
    <scope>NUCLEOTIDE SEQUENCE [LARGE SCALE GENOMIC DNA]</scope>
    <source>
        <strain evidence="9 10">DSM 7090</strain>
    </source>
</reference>
<organism evidence="9 10">
    <name type="scientific">Lancefieldella rimae</name>
    <dbReference type="NCBI Taxonomy" id="1383"/>
    <lineage>
        <taxon>Bacteria</taxon>
        <taxon>Bacillati</taxon>
        <taxon>Actinomycetota</taxon>
        <taxon>Coriobacteriia</taxon>
        <taxon>Coriobacteriales</taxon>
        <taxon>Atopobiaceae</taxon>
        <taxon>Lancefieldella</taxon>
    </lineage>
</organism>
<evidence type="ECO:0000313" key="9">
    <source>
        <dbReference type="EMBL" id="KRO02010.1"/>
    </source>
</evidence>
<comment type="similarity">
    <text evidence="8">Belongs to the MntP (TC 9.B.29) family.</text>
</comment>
<gene>
    <name evidence="8" type="primary">mntP</name>
    <name evidence="9" type="ORF">IV60_GL001261</name>
</gene>
<dbReference type="InterPro" id="IPR003810">
    <property type="entry name" value="Mntp/YtaF"/>
</dbReference>
<keyword evidence="6 8" id="KW-0472">Membrane</keyword>
<keyword evidence="10" id="KW-1185">Reference proteome</keyword>
<evidence type="ECO:0000256" key="4">
    <source>
        <dbReference type="ARBA" id="ARBA00022989"/>
    </source>
</evidence>
<keyword evidence="7 8" id="KW-0464">Manganese</keyword>
<evidence type="ECO:0000256" key="8">
    <source>
        <dbReference type="HAMAP-Rule" id="MF_01521"/>
    </source>
</evidence>
<feature type="transmembrane region" description="Helical" evidence="8">
    <location>
        <begin position="40"/>
        <end position="65"/>
    </location>
</feature>
<dbReference type="GeneID" id="84905137"/>
<accession>A0ABR5Q0D5</accession>
<feature type="transmembrane region" description="Helical" evidence="8">
    <location>
        <begin position="138"/>
        <end position="159"/>
    </location>
</feature>
<feature type="transmembrane region" description="Helical" evidence="8">
    <location>
        <begin position="171"/>
        <end position="188"/>
    </location>
</feature>
<evidence type="ECO:0000313" key="10">
    <source>
        <dbReference type="Proteomes" id="UP000051927"/>
    </source>
</evidence>
<evidence type="ECO:0000256" key="3">
    <source>
        <dbReference type="ARBA" id="ARBA00022692"/>
    </source>
</evidence>
<feature type="transmembrane region" description="Helical" evidence="8">
    <location>
        <begin position="112"/>
        <end position="132"/>
    </location>
</feature>
<feature type="transmembrane region" description="Helical" evidence="8">
    <location>
        <begin position="6"/>
        <end position="28"/>
    </location>
</feature>
<comment type="caution">
    <text evidence="9">The sequence shown here is derived from an EMBL/GenBank/DDBJ whole genome shotgun (WGS) entry which is preliminary data.</text>
</comment>
<dbReference type="InterPro" id="IPR036259">
    <property type="entry name" value="MFS_trans_sf"/>
</dbReference>
<keyword evidence="1 8" id="KW-0813">Transport</keyword>
<evidence type="ECO:0000256" key="7">
    <source>
        <dbReference type="ARBA" id="ARBA00023211"/>
    </source>
</evidence>
<protein>
    <recommendedName>
        <fullName evidence="8">Putative manganese efflux pump MntP</fullName>
    </recommendedName>
</protein>
<comment type="function">
    <text evidence="8">Probably functions as a manganese efflux pump.</text>
</comment>
<comment type="subcellular location">
    <subcellularLocation>
        <location evidence="8">Cell membrane</location>
        <topology evidence="8">Multi-pass membrane protein</topology>
    </subcellularLocation>
</comment>
<dbReference type="InterPro" id="IPR022929">
    <property type="entry name" value="Put_MntP"/>
</dbReference>
<dbReference type="EMBL" id="JQCP01000003">
    <property type="protein sequence ID" value="KRO02010.1"/>
    <property type="molecule type" value="Genomic_DNA"/>
</dbReference>
<evidence type="ECO:0000256" key="2">
    <source>
        <dbReference type="ARBA" id="ARBA00022475"/>
    </source>
</evidence>
<keyword evidence="4 8" id="KW-1133">Transmembrane helix</keyword>
<evidence type="ECO:0000256" key="1">
    <source>
        <dbReference type="ARBA" id="ARBA00022448"/>
    </source>
</evidence>
<dbReference type="PANTHER" id="PTHR35529:SF1">
    <property type="entry name" value="MANGANESE EFFLUX PUMP MNTP-RELATED"/>
    <property type="match status" value="1"/>
</dbReference>
<evidence type="ECO:0000256" key="6">
    <source>
        <dbReference type="ARBA" id="ARBA00023136"/>
    </source>
</evidence>
<dbReference type="HAMAP" id="MF_01521">
    <property type="entry name" value="MntP_pump"/>
    <property type="match status" value="1"/>
</dbReference>
<dbReference type="Pfam" id="PF02659">
    <property type="entry name" value="Mntp"/>
    <property type="match status" value="1"/>
</dbReference>
<keyword evidence="5 8" id="KW-0406">Ion transport</keyword>
<dbReference type="PANTHER" id="PTHR35529">
    <property type="entry name" value="MANGANESE EFFLUX PUMP MNTP-RELATED"/>
    <property type="match status" value="1"/>
</dbReference>
<name>A0ABR5Q0D5_9ACTN</name>
<sequence length="189" mass="20046">MSTLEISILGLALATDAFSVTISNSFLYQHESRGRMMLMPTFFGIFQFAMPLAGYVAGGLAAQIIEQYADIVTFLILGFIGGNMVYSGYMALRDNADNEEDQTGRKAFTIPVLILQAIATAIDAFAVGVSFRAQTANILGASCAIGLITFAVCLVALFIGKKLGSILGDRAEMIGGFVLIAIGLKALLQ</sequence>
<dbReference type="SUPFAM" id="SSF103473">
    <property type="entry name" value="MFS general substrate transporter"/>
    <property type="match status" value="1"/>
</dbReference>
<dbReference type="Proteomes" id="UP000051927">
    <property type="component" value="Unassembled WGS sequence"/>
</dbReference>
<dbReference type="RefSeq" id="WP_003150403.1">
    <property type="nucleotide sequence ID" value="NZ_JQCP01000003.1"/>
</dbReference>
<feature type="transmembrane region" description="Helical" evidence="8">
    <location>
        <begin position="71"/>
        <end position="92"/>
    </location>
</feature>
<evidence type="ECO:0000256" key="5">
    <source>
        <dbReference type="ARBA" id="ARBA00023065"/>
    </source>
</evidence>
<keyword evidence="2 8" id="KW-1003">Cell membrane</keyword>